<dbReference type="SUPFAM" id="SSF53335">
    <property type="entry name" value="S-adenosyl-L-methionine-dependent methyltransferases"/>
    <property type="match status" value="1"/>
</dbReference>
<gene>
    <name evidence="3" type="ORF">MM415A00842_0020</name>
    <name evidence="2" type="ORF">MM415B00852_0020</name>
</gene>
<evidence type="ECO:0000313" key="2">
    <source>
        <dbReference type="EMBL" id="QJA61927.1"/>
    </source>
</evidence>
<dbReference type="PANTHER" id="PTHR43861">
    <property type="entry name" value="TRANS-ACONITATE 2-METHYLTRANSFERASE-RELATED"/>
    <property type="match status" value="1"/>
</dbReference>
<evidence type="ECO:0000313" key="3">
    <source>
        <dbReference type="EMBL" id="QJA79709.1"/>
    </source>
</evidence>
<proteinExistence type="predicted"/>
<dbReference type="EMBL" id="MT142391">
    <property type="protein sequence ID" value="QJA79709.1"/>
    <property type="molecule type" value="Genomic_DNA"/>
</dbReference>
<sequence>MDDYIKTQTDVTKSNLKDLESSDIMKAHNIRQNEAMNFFEKYALKDYPILDIGCRDGGYMKILKERGFSEILGIDCSEEAIDVAQKQGYFCIVGDAHSLSKKCRHNFFGTILASHVLEHCHDVNKVIDEICKVLMPNGRLLVEIPFEKKPNKIPTIWGHYLFFEEPQDLNCMFEGKFKLVASKRDNIKNKWYRTVYEKCS</sequence>
<evidence type="ECO:0000259" key="1">
    <source>
        <dbReference type="Pfam" id="PF08241"/>
    </source>
</evidence>
<dbReference type="GO" id="GO:0032259">
    <property type="term" value="P:methylation"/>
    <property type="evidence" value="ECO:0007669"/>
    <property type="project" value="UniProtKB-KW"/>
</dbReference>
<dbReference type="Gene3D" id="3.40.50.150">
    <property type="entry name" value="Vaccinia Virus protein VP39"/>
    <property type="match status" value="1"/>
</dbReference>
<keyword evidence="2" id="KW-0808">Transferase</keyword>
<dbReference type="CDD" id="cd02440">
    <property type="entry name" value="AdoMet_MTases"/>
    <property type="match status" value="1"/>
</dbReference>
<name>A0A6M3IY56_9ZZZZ</name>
<dbReference type="Pfam" id="PF08241">
    <property type="entry name" value="Methyltransf_11"/>
    <property type="match status" value="1"/>
</dbReference>
<keyword evidence="2" id="KW-0489">Methyltransferase</keyword>
<dbReference type="InterPro" id="IPR029063">
    <property type="entry name" value="SAM-dependent_MTases_sf"/>
</dbReference>
<reference evidence="2" key="1">
    <citation type="submission" date="2020-03" db="EMBL/GenBank/DDBJ databases">
        <title>The deep terrestrial virosphere.</title>
        <authorList>
            <person name="Holmfeldt K."/>
            <person name="Nilsson E."/>
            <person name="Simone D."/>
            <person name="Lopez-Fernandez M."/>
            <person name="Wu X."/>
            <person name="de Brujin I."/>
            <person name="Lundin D."/>
            <person name="Andersson A."/>
            <person name="Bertilsson S."/>
            <person name="Dopson M."/>
        </authorList>
    </citation>
    <scope>NUCLEOTIDE SEQUENCE</scope>
    <source>
        <strain evidence="3">MM415A00842</strain>
        <strain evidence="2">MM415B00852</strain>
    </source>
</reference>
<dbReference type="InterPro" id="IPR013216">
    <property type="entry name" value="Methyltransf_11"/>
</dbReference>
<dbReference type="EMBL" id="MT141457">
    <property type="protein sequence ID" value="QJA61927.1"/>
    <property type="molecule type" value="Genomic_DNA"/>
</dbReference>
<organism evidence="2">
    <name type="scientific">viral metagenome</name>
    <dbReference type="NCBI Taxonomy" id="1070528"/>
    <lineage>
        <taxon>unclassified sequences</taxon>
        <taxon>metagenomes</taxon>
        <taxon>organismal metagenomes</taxon>
    </lineage>
</organism>
<accession>A0A6M3IY56</accession>
<dbReference type="GO" id="GO:0008757">
    <property type="term" value="F:S-adenosylmethionine-dependent methyltransferase activity"/>
    <property type="evidence" value="ECO:0007669"/>
    <property type="project" value="InterPro"/>
</dbReference>
<feature type="domain" description="Methyltransferase type 11" evidence="1">
    <location>
        <begin position="50"/>
        <end position="142"/>
    </location>
</feature>
<dbReference type="AlphaFoldDB" id="A0A6M3IY56"/>
<protein>
    <submittedName>
        <fullName evidence="2">Putative methyltransferase</fullName>
    </submittedName>
</protein>